<evidence type="ECO:0000256" key="7">
    <source>
        <dbReference type="ARBA" id="ARBA00023128"/>
    </source>
</evidence>
<gene>
    <name evidence="11" type="ORF">B0T18DRAFT_405704</name>
</gene>
<evidence type="ECO:0000256" key="5">
    <source>
        <dbReference type="ARBA" id="ARBA00022927"/>
    </source>
</evidence>
<reference evidence="11" key="1">
    <citation type="submission" date="2023-06" db="EMBL/GenBank/DDBJ databases">
        <title>Genome-scale phylogeny and comparative genomics of the fungal order Sordariales.</title>
        <authorList>
            <consortium name="Lawrence Berkeley National Laboratory"/>
            <person name="Hensen N."/>
            <person name="Bonometti L."/>
            <person name="Westerberg I."/>
            <person name="Brannstrom I.O."/>
            <person name="Guillou S."/>
            <person name="Cros-Aarteil S."/>
            <person name="Calhoun S."/>
            <person name="Haridas S."/>
            <person name="Kuo A."/>
            <person name="Mondo S."/>
            <person name="Pangilinan J."/>
            <person name="Riley R."/>
            <person name="LaButti K."/>
            <person name="Andreopoulos B."/>
            <person name="Lipzen A."/>
            <person name="Chen C."/>
            <person name="Yanf M."/>
            <person name="Daum C."/>
            <person name="Ng V."/>
            <person name="Clum A."/>
            <person name="Steindorff A."/>
            <person name="Ohm R."/>
            <person name="Martin F."/>
            <person name="Silar P."/>
            <person name="Natvig D."/>
            <person name="Lalanne C."/>
            <person name="Gautier V."/>
            <person name="Ament-velasquez S.L."/>
            <person name="Kruys A."/>
            <person name="Hutchinson M.I."/>
            <person name="Powell A.J."/>
            <person name="Barry K."/>
            <person name="Miller A.N."/>
            <person name="Grigoriev I.V."/>
            <person name="Debuchy R."/>
            <person name="Gladieux P."/>
            <person name="Thoren M.H."/>
            <person name="Johannesson H."/>
        </authorList>
    </citation>
    <scope>NUCLEOTIDE SEQUENCE</scope>
    <source>
        <strain evidence="11">SMH3187-1</strain>
    </source>
</reference>
<evidence type="ECO:0000256" key="8">
    <source>
        <dbReference type="ARBA" id="ARBA00023136"/>
    </source>
</evidence>
<name>A0AA40K7Q3_9PEZI</name>
<protein>
    <submittedName>
        <fullName evidence="11">Uncharacterized protein</fullName>
    </submittedName>
</protein>
<dbReference type="Proteomes" id="UP001172155">
    <property type="component" value="Unassembled WGS sequence"/>
</dbReference>
<feature type="transmembrane region" description="Helical" evidence="10">
    <location>
        <begin position="29"/>
        <end position="48"/>
    </location>
</feature>
<keyword evidence="6 10" id="KW-1133">Transmembrane helix</keyword>
<evidence type="ECO:0000256" key="4">
    <source>
        <dbReference type="ARBA" id="ARBA00022787"/>
    </source>
</evidence>
<comment type="caution">
    <text evidence="11">The sequence shown here is derived from an EMBL/GenBank/DDBJ whole genome shotgun (WGS) entry which is preliminary data.</text>
</comment>
<dbReference type="Pfam" id="PF10642">
    <property type="entry name" value="Tom5"/>
    <property type="match status" value="1"/>
</dbReference>
<comment type="subcellular location">
    <subcellularLocation>
        <location evidence="1">Mitochondrion outer membrane</location>
        <topology evidence="1">Single-pass membrane protein</topology>
    </subcellularLocation>
</comment>
<keyword evidence="4" id="KW-1000">Mitochondrion outer membrane</keyword>
<comment type="similarity">
    <text evidence="9">Belongs to the Tom5 family.</text>
</comment>
<organism evidence="11 12">
    <name type="scientific">Schizothecium vesticola</name>
    <dbReference type="NCBI Taxonomy" id="314040"/>
    <lineage>
        <taxon>Eukaryota</taxon>
        <taxon>Fungi</taxon>
        <taxon>Dikarya</taxon>
        <taxon>Ascomycota</taxon>
        <taxon>Pezizomycotina</taxon>
        <taxon>Sordariomycetes</taxon>
        <taxon>Sordariomycetidae</taxon>
        <taxon>Sordariales</taxon>
        <taxon>Schizotheciaceae</taxon>
        <taxon>Schizothecium</taxon>
    </lineage>
</organism>
<keyword evidence="12" id="KW-1185">Reference proteome</keyword>
<dbReference type="EMBL" id="JAUKUD010000003">
    <property type="protein sequence ID" value="KAK0749056.1"/>
    <property type="molecule type" value="Genomic_DNA"/>
</dbReference>
<sequence length="51" mass="5524">MRTHPVQPPQLSAEEIRAGEVEAAFTIKLALAGALSLYISPFIVDGIFKLI</sequence>
<dbReference type="GO" id="GO:0005741">
    <property type="term" value="C:mitochondrial outer membrane"/>
    <property type="evidence" value="ECO:0007669"/>
    <property type="project" value="UniProtKB-SubCell"/>
</dbReference>
<keyword evidence="5" id="KW-0653">Protein transport</keyword>
<dbReference type="AlphaFoldDB" id="A0AA40K7Q3"/>
<evidence type="ECO:0000313" key="11">
    <source>
        <dbReference type="EMBL" id="KAK0749056.1"/>
    </source>
</evidence>
<evidence type="ECO:0000256" key="9">
    <source>
        <dbReference type="ARBA" id="ARBA00025716"/>
    </source>
</evidence>
<evidence type="ECO:0000256" key="10">
    <source>
        <dbReference type="SAM" id="Phobius"/>
    </source>
</evidence>
<evidence type="ECO:0000256" key="1">
    <source>
        <dbReference type="ARBA" id="ARBA00004572"/>
    </source>
</evidence>
<keyword evidence="7" id="KW-0496">Mitochondrion</keyword>
<evidence type="ECO:0000256" key="6">
    <source>
        <dbReference type="ARBA" id="ARBA00022989"/>
    </source>
</evidence>
<keyword evidence="8 10" id="KW-0472">Membrane</keyword>
<dbReference type="GO" id="GO:0006626">
    <property type="term" value="P:protein targeting to mitochondrion"/>
    <property type="evidence" value="ECO:0007669"/>
    <property type="project" value="UniProtKB-ARBA"/>
</dbReference>
<dbReference type="GO" id="GO:0015031">
    <property type="term" value="P:protein transport"/>
    <property type="evidence" value="ECO:0007669"/>
    <property type="project" value="UniProtKB-KW"/>
</dbReference>
<accession>A0AA40K7Q3</accession>
<dbReference type="InterPro" id="IPR019603">
    <property type="entry name" value="Tom5"/>
</dbReference>
<evidence type="ECO:0000313" key="12">
    <source>
        <dbReference type="Proteomes" id="UP001172155"/>
    </source>
</evidence>
<evidence type="ECO:0000256" key="2">
    <source>
        <dbReference type="ARBA" id="ARBA00022448"/>
    </source>
</evidence>
<evidence type="ECO:0000256" key="3">
    <source>
        <dbReference type="ARBA" id="ARBA00022692"/>
    </source>
</evidence>
<keyword evidence="3 10" id="KW-0812">Transmembrane</keyword>
<proteinExistence type="inferred from homology"/>
<keyword evidence="2" id="KW-0813">Transport</keyword>